<comment type="caution">
    <text evidence="4">The sequence shown here is derived from an EMBL/GenBank/DDBJ whole genome shotgun (WGS) entry which is preliminary data.</text>
</comment>
<proteinExistence type="predicted"/>
<name>A0ABS0ZVE5_9ENTR</name>
<reference evidence="4 5" key="1">
    <citation type="submission" date="2020-11" db="EMBL/GenBank/DDBJ databases">
        <title>Enhanced detection system for hospital associated transmission using whole genome sequencing surveillance.</title>
        <authorList>
            <person name="Harrison L.H."/>
            <person name="Van Tyne D."/>
            <person name="Marsh J.W."/>
            <person name="Griffith M.P."/>
            <person name="Snyder D.J."/>
            <person name="Cooper V.S."/>
            <person name="Mustapha M."/>
        </authorList>
    </citation>
    <scope>NUCLEOTIDE SEQUENCE [LARGE SCALE GENOMIC DNA]</scope>
    <source>
        <strain evidence="4 5">CB00117</strain>
    </source>
</reference>
<dbReference type="SUPFAM" id="SSF46894">
    <property type="entry name" value="C-terminal effector domain of the bipartite response regulators"/>
    <property type="match status" value="1"/>
</dbReference>
<dbReference type="Pfam" id="PF00486">
    <property type="entry name" value="Trans_reg_C"/>
    <property type="match status" value="1"/>
</dbReference>
<sequence>MFFIFNHSLLFDPKAQSISLVGQPESAITLSAPAVRLLQEFIRHKGSDLSREQLITRVWDEYGFTPSGNNLNKAVSELRRSFQLLGETRVVITTVPRLGFRFEGDVSCQPREKTTSPEPVVEPPVTSSTSAPHFRFRFRRTALLALALVGVAIGTFHYVKPDFILPATLKPVEENIAGCRIWLINDHGRPLVIAKLAALLAENKVECQRENYDIYYFSARFSIAKADEVFIGACPESKSRFCKTIRYKSGAGK</sequence>
<dbReference type="CDD" id="cd00383">
    <property type="entry name" value="trans_reg_C"/>
    <property type="match status" value="1"/>
</dbReference>
<gene>
    <name evidence="4" type="ORF">I6M88_17665</name>
</gene>
<dbReference type="SMART" id="SM00862">
    <property type="entry name" value="Trans_reg_C"/>
    <property type="match status" value="1"/>
</dbReference>
<dbReference type="RefSeq" id="WP_042287964.1">
    <property type="nucleotide sequence ID" value="NZ_CABLBY010000007.1"/>
</dbReference>
<dbReference type="Proteomes" id="UP000746649">
    <property type="component" value="Unassembled WGS sequence"/>
</dbReference>
<dbReference type="InterPro" id="IPR001867">
    <property type="entry name" value="OmpR/PhoB-type_DNA-bd"/>
</dbReference>
<dbReference type="Gene3D" id="1.10.10.10">
    <property type="entry name" value="Winged helix-like DNA-binding domain superfamily/Winged helix DNA-binding domain"/>
    <property type="match status" value="1"/>
</dbReference>
<keyword evidence="1 2" id="KW-0238">DNA-binding</keyword>
<evidence type="ECO:0000259" key="3">
    <source>
        <dbReference type="PROSITE" id="PS51755"/>
    </source>
</evidence>
<dbReference type="PROSITE" id="PS51755">
    <property type="entry name" value="OMPR_PHOB"/>
    <property type="match status" value="1"/>
</dbReference>
<keyword evidence="5" id="KW-1185">Reference proteome</keyword>
<feature type="DNA-binding region" description="OmpR/PhoB-type" evidence="2">
    <location>
        <begin position="1"/>
        <end position="104"/>
    </location>
</feature>
<protein>
    <submittedName>
        <fullName evidence="4">Winged helix-turn-helix domain-containing protein</fullName>
    </submittedName>
</protein>
<organism evidence="4 5">
    <name type="scientific">Citrobacter sedlakii</name>
    <dbReference type="NCBI Taxonomy" id="67826"/>
    <lineage>
        <taxon>Bacteria</taxon>
        <taxon>Pseudomonadati</taxon>
        <taxon>Pseudomonadota</taxon>
        <taxon>Gammaproteobacteria</taxon>
        <taxon>Enterobacterales</taxon>
        <taxon>Enterobacteriaceae</taxon>
        <taxon>Citrobacter</taxon>
        <taxon>Citrobacter freundii complex</taxon>
    </lineage>
</organism>
<evidence type="ECO:0000313" key="4">
    <source>
        <dbReference type="EMBL" id="MBJ8382787.1"/>
    </source>
</evidence>
<evidence type="ECO:0000256" key="2">
    <source>
        <dbReference type="PROSITE-ProRule" id="PRU01091"/>
    </source>
</evidence>
<accession>A0ABS0ZVE5</accession>
<dbReference type="InterPro" id="IPR016032">
    <property type="entry name" value="Sig_transdc_resp-reg_C-effctor"/>
</dbReference>
<evidence type="ECO:0000313" key="5">
    <source>
        <dbReference type="Proteomes" id="UP000746649"/>
    </source>
</evidence>
<feature type="domain" description="OmpR/PhoB-type" evidence="3">
    <location>
        <begin position="1"/>
        <end position="104"/>
    </location>
</feature>
<evidence type="ECO:0000256" key="1">
    <source>
        <dbReference type="ARBA" id="ARBA00023125"/>
    </source>
</evidence>
<dbReference type="EMBL" id="JADWND010000009">
    <property type="protein sequence ID" value="MBJ8382787.1"/>
    <property type="molecule type" value="Genomic_DNA"/>
</dbReference>
<dbReference type="InterPro" id="IPR036388">
    <property type="entry name" value="WH-like_DNA-bd_sf"/>
</dbReference>